<evidence type="ECO:0000256" key="1">
    <source>
        <dbReference type="SAM" id="Phobius"/>
    </source>
</evidence>
<dbReference type="OrthoDB" id="6657720at2"/>
<name>A0A217EFC3_9GAMM</name>
<keyword evidence="1" id="KW-0472">Membrane</keyword>
<organism evidence="2 3">
    <name type="scientific">Acinetobacter apis</name>
    <dbReference type="NCBI Taxonomy" id="1229165"/>
    <lineage>
        <taxon>Bacteria</taxon>
        <taxon>Pseudomonadati</taxon>
        <taxon>Pseudomonadota</taxon>
        <taxon>Gammaproteobacteria</taxon>
        <taxon>Moraxellales</taxon>
        <taxon>Moraxellaceae</taxon>
        <taxon>Acinetobacter</taxon>
    </lineage>
</organism>
<keyword evidence="1" id="KW-0812">Transmembrane</keyword>
<keyword evidence="1" id="KW-1133">Transmembrane helix</keyword>
<dbReference type="AlphaFoldDB" id="A0A217EFC3"/>
<proteinExistence type="predicted"/>
<protein>
    <submittedName>
        <fullName evidence="2">Uncharacterized protein</fullName>
    </submittedName>
</protein>
<evidence type="ECO:0000313" key="3">
    <source>
        <dbReference type="Proteomes" id="UP000243463"/>
    </source>
</evidence>
<feature type="transmembrane region" description="Helical" evidence="1">
    <location>
        <begin position="49"/>
        <end position="67"/>
    </location>
</feature>
<feature type="transmembrane region" description="Helical" evidence="1">
    <location>
        <begin position="22"/>
        <end position="42"/>
    </location>
</feature>
<dbReference type="Proteomes" id="UP000243463">
    <property type="component" value="Unassembled WGS sequence"/>
</dbReference>
<dbReference type="EMBL" id="FZLN01000001">
    <property type="protein sequence ID" value="SNQ29037.1"/>
    <property type="molecule type" value="Genomic_DNA"/>
</dbReference>
<sequence>MLNTQDGVLHQLLSLLDAFPEGMIAITVYCVGVFLVLLSWYLITKPYSAFCTITTLILFACLVTPTVSEGSNALLSPAICGLLFGILTQDHNLIFLNAAAILYVIGLGLLAGYFWLKFLEQKHNTSSK</sequence>
<reference evidence="3" key="1">
    <citation type="submission" date="2017-06" db="EMBL/GenBank/DDBJ databases">
        <authorList>
            <person name="Varghese N."/>
            <person name="Submissions S."/>
        </authorList>
    </citation>
    <scope>NUCLEOTIDE SEQUENCE [LARGE SCALE GENOMIC DNA]</scope>
    <source>
        <strain evidence="3">ANC 5114</strain>
    </source>
</reference>
<evidence type="ECO:0000313" key="2">
    <source>
        <dbReference type="EMBL" id="SNQ29037.1"/>
    </source>
</evidence>
<keyword evidence="3" id="KW-1185">Reference proteome</keyword>
<feature type="transmembrane region" description="Helical" evidence="1">
    <location>
        <begin position="93"/>
        <end position="116"/>
    </location>
</feature>
<accession>A0A217EFC3</accession>
<gene>
    <name evidence="2" type="ORF">SAMN05444584_0971</name>
</gene>